<accession>A0ABP5KUU8</accession>
<protein>
    <recommendedName>
        <fullName evidence="3">Helix-turn-helix transcriptional regulator</fullName>
    </recommendedName>
</protein>
<organism evidence="1 2">
    <name type="scientific">Actinomadura napierensis</name>
    <dbReference type="NCBI Taxonomy" id="267854"/>
    <lineage>
        <taxon>Bacteria</taxon>
        <taxon>Bacillati</taxon>
        <taxon>Actinomycetota</taxon>
        <taxon>Actinomycetes</taxon>
        <taxon>Streptosporangiales</taxon>
        <taxon>Thermomonosporaceae</taxon>
        <taxon>Actinomadura</taxon>
    </lineage>
</organism>
<comment type="caution">
    <text evidence="1">The sequence shown here is derived from an EMBL/GenBank/DDBJ whole genome shotgun (WGS) entry which is preliminary data.</text>
</comment>
<dbReference type="Gene3D" id="1.10.10.60">
    <property type="entry name" value="Homeodomain-like"/>
    <property type="match status" value="1"/>
</dbReference>
<name>A0ABP5KUU8_9ACTN</name>
<gene>
    <name evidence="1" type="ORF">GCM10009727_30990</name>
</gene>
<evidence type="ECO:0008006" key="3">
    <source>
        <dbReference type="Google" id="ProtNLM"/>
    </source>
</evidence>
<dbReference type="Proteomes" id="UP001501020">
    <property type="component" value="Unassembled WGS sequence"/>
</dbReference>
<dbReference type="RefSeq" id="WP_344266978.1">
    <property type="nucleotide sequence ID" value="NZ_BAAAMR010000023.1"/>
</dbReference>
<keyword evidence="2" id="KW-1185">Reference proteome</keyword>
<dbReference type="EMBL" id="BAAAMR010000023">
    <property type="protein sequence ID" value="GAA2136317.1"/>
    <property type="molecule type" value="Genomic_DNA"/>
</dbReference>
<sequence length="51" mass="5598">MLEKRLTAKGRATRSRIVEGAAEVIQEAGVPSATLEDVMARTRTSKSQLFH</sequence>
<evidence type="ECO:0000313" key="2">
    <source>
        <dbReference type="Proteomes" id="UP001501020"/>
    </source>
</evidence>
<reference evidence="2" key="1">
    <citation type="journal article" date="2019" name="Int. J. Syst. Evol. Microbiol.">
        <title>The Global Catalogue of Microorganisms (GCM) 10K type strain sequencing project: providing services to taxonomists for standard genome sequencing and annotation.</title>
        <authorList>
            <consortium name="The Broad Institute Genomics Platform"/>
            <consortium name="The Broad Institute Genome Sequencing Center for Infectious Disease"/>
            <person name="Wu L."/>
            <person name="Ma J."/>
        </authorList>
    </citation>
    <scope>NUCLEOTIDE SEQUENCE [LARGE SCALE GENOMIC DNA]</scope>
    <source>
        <strain evidence="2">JCM 13850</strain>
    </source>
</reference>
<dbReference type="SUPFAM" id="SSF46689">
    <property type="entry name" value="Homeodomain-like"/>
    <property type="match status" value="1"/>
</dbReference>
<dbReference type="InterPro" id="IPR009057">
    <property type="entry name" value="Homeodomain-like_sf"/>
</dbReference>
<proteinExistence type="predicted"/>
<evidence type="ECO:0000313" key="1">
    <source>
        <dbReference type="EMBL" id="GAA2136317.1"/>
    </source>
</evidence>